<dbReference type="PANTHER" id="PTHR44054:SF1">
    <property type="entry name" value="SYNAPTIC VESICLE MEMBRANE PROTEIN VAT-1 HOMOLOG"/>
    <property type="match status" value="1"/>
</dbReference>
<dbReference type="EMBL" id="DUAV01000022">
    <property type="protein sequence ID" value="HIG63418.1"/>
    <property type="molecule type" value="Genomic_DNA"/>
</dbReference>
<dbReference type="InterPro" id="IPR052100">
    <property type="entry name" value="SV-ATPase_mito-regulator"/>
</dbReference>
<organism evidence="3 4">
    <name type="scientific">Marine Group III euryarchaeote</name>
    <dbReference type="NCBI Taxonomy" id="2173149"/>
    <lineage>
        <taxon>Archaea</taxon>
        <taxon>Methanobacteriati</taxon>
        <taxon>Thermoplasmatota</taxon>
        <taxon>Thermoplasmata</taxon>
        <taxon>Candidatus Thermoprofundales</taxon>
    </lineage>
</organism>
<dbReference type="PANTHER" id="PTHR44054">
    <property type="entry name" value="SYNAPTIC VESICLE MEMBRANE PROTEIN VAT-1 HOMOLOG-LIKE"/>
    <property type="match status" value="1"/>
</dbReference>
<dbReference type="Pfam" id="PF08240">
    <property type="entry name" value="ADH_N"/>
    <property type="match status" value="1"/>
</dbReference>
<reference evidence="4" key="1">
    <citation type="journal article" date="2019" name="bioRxiv">
        <title>Genome diversification in globally distributed novel marine Proteobacteria is linked to environmental adaptation.</title>
        <authorList>
            <person name="Zhou Z."/>
            <person name="Tran P.Q."/>
            <person name="Kieft K."/>
            <person name="Anantharaman K."/>
        </authorList>
    </citation>
    <scope>NUCLEOTIDE SEQUENCE [LARGE SCALE GENOMIC DNA]</scope>
</reference>
<dbReference type="InterPro" id="IPR013154">
    <property type="entry name" value="ADH-like_N"/>
</dbReference>
<accession>A0A7C7ZDF0</accession>
<dbReference type="GO" id="GO:0016616">
    <property type="term" value="F:oxidoreductase activity, acting on the CH-OH group of donors, NAD or NADP as acceptor"/>
    <property type="evidence" value="ECO:0007669"/>
    <property type="project" value="UniProtKB-ARBA"/>
</dbReference>
<sequence length="343" mass="36863">MRDGYHYMQRVIVTRYGPPDVMQFGEAETPAPAEGEVLVRVTRAGINFADLLARMGLYPGAPKPPFVPGYEVAGTVAAVGSGVDGIVVGDRVVAGRSFGGYASHVIAPRATIMRLPDSVSFDAAAALPVNYLTAWLAVVHPGALQPGETLLIHGAAGGVGVAAMQLARIRGAARIFGTASPAKHDWLREQGVEPVPRDDFRAAIKAATDGRGVDLVLDPVGGDHLLQGYRCLASGGRIVTYGISAMAPGRKRSRLAQLREWWRTPRFNPLWMMGTNRAVIGVHLGRYRDAERLQQAQTELFGWLESGEIAPRIDSVFPGAEAAQAHQHIHDRKNIGKVLLDFA</sequence>
<dbReference type="SUPFAM" id="SSF50129">
    <property type="entry name" value="GroES-like"/>
    <property type="match status" value="1"/>
</dbReference>
<evidence type="ECO:0000313" key="3">
    <source>
        <dbReference type="EMBL" id="HIG63418.1"/>
    </source>
</evidence>
<evidence type="ECO:0000259" key="2">
    <source>
        <dbReference type="SMART" id="SM00829"/>
    </source>
</evidence>
<dbReference type="SMART" id="SM00829">
    <property type="entry name" value="PKS_ER"/>
    <property type="match status" value="1"/>
</dbReference>
<dbReference type="InterPro" id="IPR020843">
    <property type="entry name" value="ER"/>
</dbReference>
<comment type="caution">
    <text evidence="3">The sequence shown here is derived from an EMBL/GenBank/DDBJ whole genome shotgun (WGS) entry which is preliminary data.</text>
</comment>
<evidence type="ECO:0000256" key="1">
    <source>
        <dbReference type="ARBA" id="ARBA00023002"/>
    </source>
</evidence>
<keyword evidence="1" id="KW-0560">Oxidoreductase</keyword>
<dbReference type="SUPFAM" id="SSF51735">
    <property type="entry name" value="NAD(P)-binding Rossmann-fold domains"/>
    <property type="match status" value="1"/>
</dbReference>
<evidence type="ECO:0000313" key="4">
    <source>
        <dbReference type="Proteomes" id="UP000589516"/>
    </source>
</evidence>
<dbReference type="GO" id="GO:0043168">
    <property type="term" value="F:anion binding"/>
    <property type="evidence" value="ECO:0007669"/>
    <property type="project" value="UniProtKB-ARBA"/>
</dbReference>
<dbReference type="Pfam" id="PF13602">
    <property type="entry name" value="ADH_zinc_N_2"/>
    <property type="match status" value="1"/>
</dbReference>
<proteinExistence type="predicted"/>
<dbReference type="Gene3D" id="3.40.50.720">
    <property type="entry name" value="NAD(P)-binding Rossmann-like Domain"/>
    <property type="match status" value="1"/>
</dbReference>
<dbReference type="GO" id="GO:0030554">
    <property type="term" value="F:adenyl nucleotide binding"/>
    <property type="evidence" value="ECO:0007669"/>
    <property type="project" value="UniProtKB-ARBA"/>
</dbReference>
<dbReference type="Gene3D" id="3.90.180.10">
    <property type="entry name" value="Medium-chain alcohol dehydrogenases, catalytic domain"/>
    <property type="match status" value="1"/>
</dbReference>
<feature type="domain" description="Enoyl reductase (ER)" evidence="2">
    <location>
        <begin position="17"/>
        <end position="340"/>
    </location>
</feature>
<dbReference type="AlphaFoldDB" id="A0A7C7ZDF0"/>
<dbReference type="GO" id="GO:0044281">
    <property type="term" value="P:small molecule metabolic process"/>
    <property type="evidence" value="ECO:0007669"/>
    <property type="project" value="UniProtKB-ARBA"/>
</dbReference>
<protein>
    <submittedName>
        <fullName evidence="3">Alcohol dehydrogenase</fullName>
    </submittedName>
</protein>
<dbReference type="InterPro" id="IPR002364">
    <property type="entry name" value="Quin_OxRdtase/zeta-crystal_CS"/>
</dbReference>
<dbReference type="Proteomes" id="UP000589516">
    <property type="component" value="Unassembled WGS sequence"/>
</dbReference>
<gene>
    <name evidence="3" type="ORF">EYQ16_02725</name>
</gene>
<dbReference type="InterPro" id="IPR036291">
    <property type="entry name" value="NAD(P)-bd_dom_sf"/>
</dbReference>
<dbReference type="InterPro" id="IPR011032">
    <property type="entry name" value="GroES-like_sf"/>
</dbReference>
<dbReference type="GO" id="GO:0008270">
    <property type="term" value="F:zinc ion binding"/>
    <property type="evidence" value="ECO:0007669"/>
    <property type="project" value="InterPro"/>
</dbReference>
<dbReference type="PROSITE" id="PS01162">
    <property type="entry name" value="QOR_ZETA_CRYSTAL"/>
    <property type="match status" value="1"/>
</dbReference>
<name>A0A7C7ZDF0_9ARCH</name>